<feature type="chain" id="PRO_5013896681" evidence="1">
    <location>
        <begin position="25"/>
        <end position="292"/>
    </location>
</feature>
<evidence type="ECO:0000313" key="3">
    <source>
        <dbReference type="Proteomes" id="UP000230750"/>
    </source>
</evidence>
<feature type="signal peptide" evidence="1">
    <location>
        <begin position="1"/>
        <end position="24"/>
    </location>
</feature>
<reference evidence="2 3" key="1">
    <citation type="journal article" date="2017" name="PLoS Biol.">
        <title>The sea cucumber genome provides insights into morphological evolution and visceral regeneration.</title>
        <authorList>
            <person name="Zhang X."/>
            <person name="Sun L."/>
            <person name="Yuan J."/>
            <person name="Sun Y."/>
            <person name="Gao Y."/>
            <person name="Zhang L."/>
            <person name="Li S."/>
            <person name="Dai H."/>
            <person name="Hamel J.F."/>
            <person name="Liu C."/>
            <person name="Yu Y."/>
            <person name="Liu S."/>
            <person name="Lin W."/>
            <person name="Guo K."/>
            <person name="Jin S."/>
            <person name="Xu P."/>
            <person name="Storey K.B."/>
            <person name="Huan P."/>
            <person name="Zhang T."/>
            <person name="Zhou Y."/>
            <person name="Zhang J."/>
            <person name="Lin C."/>
            <person name="Li X."/>
            <person name="Xing L."/>
            <person name="Huo D."/>
            <person name="Sun M."/>
            <person name="Wang L."/>
            <person name="Mercier A."/>
            <person name="Li F."/>
            <person name="Yang H."/>
            <person name="Xiang J."/>
        </authorList>
    </citation>
    <scope>NUCLEOTIDE SEQUENCE [LARGE SCALE GENOMIC DNA]</scope>
    <source>
        <strain evidence="2">Shaxun</strain>
        <tissue evidence="2">Muscle</tissue>
    </source>
</reference>
<gene>
    <name evidence="2" type="ORF">BSL78_29077</name>
</gene>
<dbReference type="AlphaFoldDB" id="A0A2G8JEC2"/>
<evidence type="ECO:0000313" key="2">
    <source>
        <dbReference type="EMBL" id="PIK34100.1"/>
    </source>
</evidence>
<keyword evidence="1" id="KW-0732">Signal</keyword>
<protein>
    <submittedName>
        <fullName evidence="2">Uncharacterized protein</fullName>
    </submittedName>
</protein>
<dbReference type="Proteomes" id="UP000230750">
    <property type="component" value="Unassembled WGS sequence"/>
</dbReference>
<comment type="caution">
    <text evidence="2">The sequence shown here is derived from an EMBL/GenBank/DDBJ whole genome shotgun (WGS) entry which is preliminary data.</text>
</comment>
<organism evidence="2 3">
    <name type="scientific">Stichopus japonicus</name>
    <name type="common">Sea cucumber</name>
    <dbReference type="NCBI Taxonomy" id="307972"/>
    <lineage>
        <taxon>Eukaryota</taxon>
        <taxon>Metazoa</taxon>
        <taxon>Echinodermata</taxon>
        <taxon>Eleutherozoa</taxon>
        <taxon>Echinozoa</taxon>
        <taxon>Holothuroidea</taxon>
        <taxon>Aspidochirotacea</taxon>
        <taxon>Aspidochirotida</taxon>
        <taxon>Stichopodidae</taxon>
        <taxon>Apostichopus</taxon>
    </lineage>
</organism>
<keyword evidence="3" id="KW-1185">Reference proteome</keyword>
<accession>A0A2G8JEC2</accession>
<evidence type="ECO:0000256" key="1">
    <source>
        <dbReference type="SAM" id="SignalP"/>
    </source>
</evidence>
<proteinExistence type="predicted"/>
<sequence>MEYMTRFFTTAGLLCFCLATGVSTADTSYVVPNSSHVGSNQSPSNEIKIVDENTHGWKKGDNKTSVRVVKRYLRWNSNQILPTSGEAFTVKYFKPDERSERVNKNGNYTGFTIYRRNGEEVKNTGMFFHVKTEDAYNNMKICLGRSLHAGAYYHIYENCPERDYGLIVSGHCYLQGRLFVNSFTFNKIQSYSDSRYYDSKNNGNNMNNIEKSHFEQCLTEWENSGYSPKYRCKVSGSFEVVNVVQAERNASTNNENLSTCLSCEDDCDLGRSHQIISSLILVITSSIIASSI</sequence>
<name>A0A2G8JEC2_STIJA</name>
<dbReference type="EMBL" id="MRZV01002288">
    <property type="protein sequence ID" value="PIK34100.1"/>
    <property type="molecule type" value="Genomic_DNA"/>
</dbReference>